<dbReference type="AlphaFoldDB" id="A0A9D1PYX9"/>
<dbReference type="EC" id="4.4.1.21" evidence="5"/>
<evidence type="ECO:0000256" key="2">
    <source>
        <dbReference type="ARBA" id="ARBA00001962"/>
    </source>
</evidence>
<protein>
    <recommendedName>
        <fullName evidence="6">S-ribosylhomocysteine lyase</fullName>
        <ecNumber evidence="5">4.4.1.21</ecNumber>
    </recommendedName>
    <alternativeName>
        <fullName evidence="13">AI-2 synthesis protein</fullName>
    </alternativeName>
    <alternativeName>
        <fullName evidence="14">Autoinducer-2 production protein LuxS</fullName>
    </alternativeName>
</protein>
<keyword evidence="11 15" id="KW-0456">Lyase</keyword>
<dbReference type="PRINTS" id="PR01487">
    <property type="entry name" value="LUXSPROTEIN"/>
</dbReference>
<dbReference type="SUPFAM" id="SSF63411">
    <property type="entry name" value="LuxS/MPP-like metallohydrolase"/>
    <property type="match status" value="1"/>
</dbReference>
<keyword evidence="7" id="KW-0673">Quorum sensing</keyword>
<evidence type="ECO:0000313" key="15">
    <source>
        <dbReference type="EMBL" id="HIW01853.1"/>
    </source>
</evidence>
<evidence type="ECO:0000313" key="16">
    <source>
        <dbReference type="Proteomes" id="UP000823990"/>
    </source>
</evidence>
<gene>
    <name evidence="15" type="ORF">H9892_00710</name>
</gene>
<evidence type="ECO:0000256" key="8">
    <source>
        <dbReference type="ARBA" id="ARBA00022723"/>
    </source>
</evidence>
<evidence type="ECO:0000256" key="10">
    <source>
        <dbReference type="ARBA" id="ARBA00023004"/>
    </source>
</evidence>
<keyword evidence="9" id="KW-0071">Autoinducer synthesis</keyword>
<dbReference type="Gene3D" id="3.30.1360.80">
    <property type="entry name" value="S-ribosylhomocysteinase (LuxS)"/>
    <property type="match status" value="1"/>
</dbReference>
<dbReference type="GO" id="GO:0005506">
    <property type="term" value="F:iron ion binding"/>
    <property type="evidence" value="ECO:0007669"/>
    <property type="project" value="InterPro"/>
</dbReference>
<evidence type="ECO:0000256" key="13">
    <source>
        <dbReference type="ARBA" id="ARBA00030600"/>
    </source>
</evidence>
<comment type="function">
    <text evidence="12">Involved in the synthesis of autoinducer 2 (AI-2) which is secreted by bacteria and is used to communicate both the cell density and the metabolic potential of the environment. The regulation of gene expression in response to changes in cell density is called quorum sensing. Catalyzes the transformation of S-ribosylhomocysteine (RHC) to homocysteine (HC) and 4,5-dihydroxy-2,3-pentadione (DPD).</text>
</comment>
<reference evidence="15" key="2">
    <citation type="submission" date="2021-04" db="EMBL/GenBank/DDBJ databases">
        <authorList>
            <person name="Gilroy R."/>
        </authorList>
    </citation>
    <scope>NUCLEOTIDE SEQUENCE</scope>
    <source>
        <strain evidence="15">12435</strain>
    </source>
</reference>
<evidence type="ECO:0000256" key="9">
    <source>
        <dbReference type="ARBA" id="ARBA00022929"/>
    </source>
</evidence>
<dbReference type="NCBIfam" id="NF002604">
    <property type="entry name" value="PRK02260.1-4"/>
    <property type="match status" value="1"/>
</dbReference>
<keyword evidence="8" id="KW-0479">Metal-binding</keyword>
<proteinExistence type="inferred from homology"/>
<reference evidence="15" key="1">
    <citation type="journal article" date="2021" name="PeerJ">
        <title>Extensive microbial diversity within the chicken gut microbiome revealed by metagenomics and culture.</title>
        <authorList>
            <person name="Gilroy R."/>
            <person name="Ravi A."/>
            <person name="Getino M."/>
            <person name="Pursley I."/>
            <person name="Horton D.L."/>
            <person name="Alikhan N.F."/>
            <person name="Baker D."/>
            <person name="Gharbi K."/>
            <person name="Hall N."/>
            <person name="Watson M."/>
            <person name="Adriaenssens E.M."/>
            <person name="Foster-Nyarko E."/>
            <person name="Jarju S."/>
            <person name="Secka A."/>
            <person name="Antonio M."/>
            <person name="Oren A."/>
            <person name="Chaudhuri R.R."/>
            <person name="La Ragione R."/>
            <person name="Hildebrand F."/>
            <person name="Pallen M.J."/>
        </authorList>
    </citation>
    <scope>NUCLEOTIDE SEQUENCE</scope>
    <source>
        <strain evidence="15">12435</strain>
    </source>
</reference>
<comment type="similarity">
    <text evidence="3">Belongs to the LuxS family.</text>
</comment>
<comment type="catalytic activity">
    <reaction evidence="1">
        <text>S-(5-deoxy-D-ribos-5-yl)-L-homocysteine = (S)-4,5-dihydroxypentane-2,3-dione + L-homocysteine</text>
        <dbReference type="Rhea" id="RHEA:17753"/>
        <dbReference type="ChEBI" id="CHEBI:29484"/>
        <dbReference type="ChEBI" id="CHEBI:58195"/>
        <dbReference type="ChEBI" id="CHEBI:58199"/>
        <dbReference type="EC" id="4.4.1.21"/>
    </reaction>
</comment>
<accession>A0A9D1PYX9</accession>
<name>A0A9D1PYX9_9FIRM</name>
<dbReference type="GO" id="GO:0043768">
    <property type="term" value="F:S-ribosylhomocysteine lyase activity"/>
    <property type="evidence" value="ECO:0007669"/>
    <property type="project" value="UniProtKB-EC"/>
</dbReference>
<evidence type="ECO:0000256" key="4">
    <source>
        <dbReference type="ARBA" id="ARBA00011738"/>
    </source>
</evidence>
<evidence type="ECO:0000256" key="11">
    <source>
        <dbReference type="ARBA" id="ARBA00023239"/>
    </source>
</evidence>
<dbReference type="InterPro" id="IPR011249">
    <property type="entry name" value="Metalloenz_LuxS/M16"/>
</dbReference>
<evidence type="ECO:0000256" key="7">
    <source>
        <dbReference type="ARBA" id="ARBA00022654"/>
    </source>
</evidence>
<dbReference type="PANTHER" id="PTHR35799:SF1">
    <property type="entry name" value="S-RIBOSYLHOMOCYSTEINE LYASE"/>
    <property type="match status" value="1"/>
</dbReference>
<dbReference type="Proteomes" id="UP000823990">
    <property type="component" value="Unassembled WGS sequence"/>
</dbReference>
<sequence length="155" mass="17566">MKRIASFEVDHTKLRPGLYLSRVDGKAGCEVSTFDIRLTAPNHEPPVDMPALHTIEHLGATFLRNGERKEDIVYFGPMGCRTGCYLVMFGKLSPEDVIGLVESMCEFIMRYEGDIPGATPAECGNWREQNLAEAKYYVSRYLRALRTERNTKYPA</sequence>
<evidence type="ECO:0000256" key="14">
    <source>
        <dbReference type="ARBA" id="ARBA00031777"/>
    </source>
</evidence>
<dbReference type="InterPro" id="IPR037005">
    <property type="entry name" value="LuxS_sf"/>
</dbReference>
<keyword evidence="10" id="KW-0408">Iron</keyword>
<evidence type="ECO:0000256" key="6">
    <source>
        <dbReference type="ARBA" id="ARBA00015130"/>
    </source>
</evidence>
<evidence type="ECO:0000256" key="3">
    <source>
        <dbReference type="ARBA" id="ARBA00007311"/>
    </source>
</evidence>
<comment type="cofactor">
    <cofactor evidence="2">
        <name>Fe cation</name>
        <dbReference type="ChEBI" id="CHEBI:24875"/>
    </cofactor>
</comment>
<dbReference type="EMBL" id="DXHS01000011">
    <property type="protein sequence ID" value="HIW01853.1"/>
    <property type="molecule type" value="Genomic_DNA"/>
</dbReference>
<evidence type="ECO:0000256" key="5">
    <source>
        <dbReference type="ARBA" id="ARBA00012240"/>
    </source>
</evidence>
<comment type="subunit">
    <text evidence="4">Homodimer.</text>
</comment>
<dbReference type="InterPro" id="IPR003815">
    <property type="entry name" value="S-ribosylhomocysteinase"/>
</dbReference>
<dbReference type="GO" id="GO:0009372">
    <property type="term" value="P:quorum sensing"/>
    <property type="evidence" value="ECO:0007669"/>
    <property type="project" value="UniProtKB-KW"/>
</dbReference>
<evidence type="ECO:0000256" key="1">
    <source>
        <dbReference type="ARBA" id="ARBA00000297"/>
    </source>
</evidence>
<comment type="caution">
    <text evidence="15">The sequence shown here is derived from an EMBL/GenBank/DDBJ whole genome shotgun (WGS) entry which is preliminary data.</text>
</comment>
<evidence type="ECO:0000256" key="12">
    <source>
        <dbReference type="ARBA" id="ARBA00024654"/>
    </source>
</evidence>
<dbReference type="Pfam" id="PF02664">
    <property type="entry name" value="LuxS"/>
    <property type="match status" value="1"/>
</dbReference>
<dbReference type="PANTHER" id="PTHR35799">
    <property type="entry name" value="S-RIBOSYLHOMOCYSTEINE LYASE"/>
    <property type="match status" value="1"/>
</dbReference>
<organism evidence="15 16">
    <name type="scientific">Candidatus Protoclostridium stercorigallinarum</name>
    <dbReference type="NCBI Taxonomy" id="2838741"/>
    <lineage>
        <taxon>Bacteria</taxon>
        <taxon>Bacillati</taxon>
        <taxon>Bacillota</taxon>
        <taxon>Clostridia</taxon>
        <taxon>Candidatus Protoclostridium</taxon>
    </lineage>
</organism>